<accession>A0A5J4TDK3</accession>
<feature type="region of interest" description="Disordered" evidence="1">
    <location>
        <begin position="19"/>
        <end position="38"/>
    </location>
</feature>
<gene>
    <name evidence="2" type="ORF">EZS28_048762</name>
</gene>
<reference evidence="2 3" key="1">
    <citation type="submission" date="2019-03" db="EMBL/GenBank/DDBJ databases">
        <title>Single cell metagenomics reveals metabolic interactions within the superorganism composed of flagellate Streblomastix strix and complex community of Bacteroidetes bacteria on its surface.</title>
        <authorList>
            <person name="Treitli S.C."/>
            <person name="Kolisko M."/>
            <person name="Husnik F."/>
            <person name="Keeling P."/>
            <person name="Hampl V."/>
        </authorList>
    </citation>
    <scope>NUCLEOTIDE SEQUENCE [LARGE SCALE GENOMIC DNA]</scope>
    <source>
        <strain evidence="2">ST1C</strain>
    </source>
</reference>
<comment type="caution">
    <text evidence="2">The sequence shown here is derived from an EMBL/GenBank/DDBJ whole genome shotgun (WGS) entry which is preliminary data.</text>
</comment>
<name>A0A5J4TDK3_9EUKA</name>
<feature type="non-terminal residue" evidence="2">
    <location>
        <position position="1"/>
    </location>
</feature>
<protein>
    <submittedName>
        <fullName evidence="2">Uncharacterized protein</fullName>
    </submittedName>
</protein>
<evidence type="ECO:0000313" key="3">
    <source>
        <dbReference type="Proteomes" id="UP000324800"/>
    </source>
</evidence>
<organism evidence="2 3">
    <name type="scientific">Streblomastix strix</name>
    <dbReference type="NCBI Taxonomy" id="222440"/>
    <lineage>
        <taxon>Eukaryota</taxon>
        <taxon>Metamonada</taxon>
        <taxon>Preaxostyla</taxon>
        <taxon>Oxymonadida</taxon>
        <taxon>Streblomastigidae</taxon>
        <taxon>Streblomastix</taxon>
    </lineage>
</organism>
<evidence type="ECO:0000256" key="1">
    <source>
        <dbReference type="SAM" id="MobiDB-lite"/>
    </source>
</evidence>
<dbReference type="AlphaFoldDB" id="A0A5J4TDK3"/>
<feature type="compositionally biased region" description="Basic and acidic residues" evidence="1">
    <location>
        <begin position="19"/>
        <end position="30"/>
    </location>
</feature>
<evidence type="ECO:0000313" key="2">
    <source>
        <dbReference type="EMBL" id="KAA6355711.1"/>
    </source>
</evidence>
<proteinExistence type="predicted"/>
<sequence length="96" mass="10718">PLSLEHLLVYGVGHLKISESDDKQTERERQSFPTDAKLTYSSKSVVHHAGNHNTAERARIQSICGRSRNIITVRRSIKVATGCTSNERATRSQRSS</sequence>
<dbReference type="Proteomes" id="UP000324800">
    <property type="component" value="Unassembled WGS sequence"/>
</dbReference>
<dbReference type="EMBL" id="SNRW01034169">
    <property type="protein sequence ID" value="KAA6355711.1"/>
    <property type="molecule type" value="Genomic_DNA"/>
</dbReference>